<organism evidence="1 2">
    <name type="scientific">Durusdinium trenchii</name>
    <dbReference type="NCBI Taxonomy" id="1381693"/>
    <lineage>
        <taxon>Eukaryota</taxon>
        <taxon>Sar</taxon>
        <taxon>Alveolata</taxon>
        <taxon>Dinophyceae</taxon>
        <taxon>Suessiales</taxon>
        <taxon>Symbiodiniaceae</taxon>
        <taxon>Durusdinium</taxon>
    </lineage>
</organism>
<protein>
    <recommendedName>
        <fullName evidence="3">Tyrosine specific protein phosphatases domain-containing protein</fullName>
    </recommendedName>
</protein>
<reference evidence="1 2" key="1">
    <citation type="submission" date="2024-02" db="EMBL/GenBank/DDBJ databases">
        <authorList>
            <person name="Chen Y."/>
            <person name="Shah S."/>
            <person name="Dougan E. K."/>
            <person name="Thang M."/>
            <person name="Chan C."/>
        </authorList>
    </citation>
    <scope>NUCLEOTIDE SEQUENCE [LARGE SCALE GENOMIC DNA]</scope>
</reference>
<keyword evidence="2" id="KW-1185">Reference proteome</keyword>
<evidence type="ECO:0008006" key="3">
    <source>
        <dbReference type="Google" id="ProtNLM"/>
    </source>
</evidence>
<evidence type="ECO:0000313" key="1">
    <source>
        <dbReference type="EMBL" id="CAK9023757.1"/>
    </source>
</evidence>
<evidence type="ECO:0000313" key="2">
    <source>
        <dbReference type="Proteomes" id="UP001642484"/>
    </source>
</evidence>
<comment type="caution">
    <text evidence="1">The sequence shown here is derived from an EMBL/GenBank/DDBJ whole genome shotgun (WGS) entry which is preliminary data.</text>
</comment>
<gene>
    <name evidence="1" type="ORF">CCMP2556_LOCUS15342</name>
</gene>
<name>A0ABP0KAB2_9DINO</name>
<sequence>MCHPNFIAVLNMILSKPASVIRISCLQGWHRTGVVTAVLWAILHAAGVQVLIIMEKLSWDVSSDCWFAKQFLSVEMDWRYAHGRIMRNHGMTSDQWIAVANRTAETLFEFLLAGERWTNNLRTFFCMEFSRSHLGRWNSTK</sequence>
<proteinExistence type="predicted"/>
<accession>A0ABP0KAB2</accession>
<dbReference type="EMBL" id="CAXAMN010008014">
    <property type="protein sequence ID" value="CAK9023757.1"/>
    <property type="molecule type" value="Genomic_DNA"/>
</dbReference>
<dbReference type="Proteomes" id="UP001642484">
    <property type="component" value="Unassembled WGS sequence"/>
</dbReference>